<reference evidence="2 3" key="1">
    <citation type="submission" date="2016-11" db="EMBL/GenBank/DDBJ databases">
        <authorList>
            <person name="Jaros S."/>
            <person name="Januszkiewicz K."/>
            <person name="Wedrychowicz H."/>
        </authorList>
    </citation>
    <scope>NUCLEOTIDE SEQUENCE [LARGE SCALE GENOMIC DNA]</scope>
    <source>
        <strain evidence="2 3">Y1</strain>
    </source>
</reference>
<dbReference type="InterPro" id="IPR036641">
    <property type="entry name" value="HPT_dom_sf"/>
</dbReference>
<protein>
    <submittedName>
        <fullName evidence="2">HPt (Histidine-containing phosphotransfer) domain-containing protein</fullName>
    </submittedName>
</protein>
<dbReference type="GO" id="GO:0000160">
    <property type="term" value="P:phosphorelay signal transduction system"/>
    <property type="evidence" value="ECO:0007669"/>
    <property type="project" value="InterPro"/>
</dbReference>
<dbReference type="RefSeq" id="WP_072952270.1">
    <property type="nucleotide sequence ID" value="NZ_CACVSX010000028.1"/>
</dbReference>
<proteinExistence type="predicted"/>
<dbReference type="OrthoDB" id="1669200at2"/>
<feature type="domain" description="HPt" evidence="1">
    <location>
        <begin position="43"/>
        <end position="109"/>
    </location>
</feature>
<gene>
    <name evidence="2" type="ORF">SAMN04487860_11914</name>
</gene>
<dbReference type="SUPFAM" id="SSF47226">
    <property type="entry name" value="Histidine-containing phosphotransfer domain, HPT domain"/>
    <property type="match status" value="1"/>
</dbReference>
<evidence type="ECO:0000259" key="1">
    <source>
        <dbReference type="Pfam" id="PF01627"/>
    </source>
</evidence>
<dbReference type="Pfam" id="PF01627">
    <property type="entry name" value="Hpt"/>
    <property type="match status" value="1"/>
</dbReference>
<dbReference type="EMBL" id="FRCT01000019">
    <property type="protein sequence ID" value="SHM86182.1"/>
    <property type="molecule type" value="Genomic_DNA"/>
</dbReference>
<accession>A0A1M7M628</accession>
<evidence type="ECO:0000313" key="2">
    <source>
        <dbReference type="EMBL" id="SHM86182.1"/>
    </source>
</evidence>
<sequence>MITIEKLREFGADVDDGLSRCLNKAELYLNLVGKLTEDKTLYLLEQQLVRKEFDGAFETAHSLKGVYANLSLTPLTGPVTDITELLRNRTNTEYTELMDKLKTEFERLCEL</sequence>
<dbReference type="AlphaFoldDB" id="A0A1M7M628"/>
<name>A0A1M7M628_RUMFL</name>
<dbReference type="InterPro" id="IPR008207">
    <property type="entry name" value="Sig_transdc_His_kin_Hpt_dom"/>
</dbReference>
<dbReference type="Proteomes" id="UP000184394">
    <property type="component" value="Unassembled WGS sequence"/>
</dbReference>
<dbReference type="Gene3D" id="1.20.120.160">
    <property type="entry name" value="HPT domain"/>
    <property type="match status" value="1"/>
</dbReference>
<evidence type="ECO:0000313" key="3">
    <source>
        <dbReference type="Proteomes" id="UP000184394"/>
    </source>
</evidence>
<organism evidence="2 3">
    <name type="scientific">Ruminococcus flavefaciens</name>
    <dbReference type="NCBI Taxonomy" id="1265"/>
    <lineage>
        <taxon>Bacteria</taxon>
        <taxon>Bacillati</taxon>
        <taxon>Bacillota</taxon>
        <taxon>Clostridia</taxon>
        <taxon>Eubacteriales</taxon>
        <taxon>Oscillospiraceae</taxon>
        <taxon>Ruminococcus</taxon>
    </lineage>
</organism>